<accession>A0A4Y5SL92</accession>
<dbReference type="KEGG" id="tic:FH039_08625"/>
<keyword evidence="2" id="KW-1185">Reference proteome</keyword>
<evidence type="ECO:0000313" key="1">
    <source>
        <dbReference type="EMBL" id="QDA31648.1"/>
    </source>
</evidence>
<organism evidence="1 2">
    <name type="scientific">Thermococcus indicus</name>
    <dbReference type="NCBI Taxonomy" id="2586643"/>
    <lineage>
        <taxon>Archaea</taxon>
        <taxon>Methanobacteriati</taxon>
        <taxon>Methanobacteriota</taxon>
        <taxon>Thermococci</taxon>
        <taxon>Thermococcales</taxon>
        <taxon>Thermococcaceae</taxon>
        <taxon>Thermococcus</taxon>
    </lineage>
</organism>
<dbReference type="Proteomes" id="UP000306007">
    <property type="component" value="Chromosome"/>
</dbReference>
<dbReference type="RefSeq" id="WP_139680985.1">
    <property type="nucleotide sequence ID" value="NZ_CP040846.1"/>
</dbReference>
<sequence length="79" mass="8946">MIKRFTNNKSPEGKSLKPSTHFRLKKFVIGIPGKALKSLKKGLKSPDSKARIRTINRAENALRNLIWFEEVPEGVSQNV</sequence>
<dbReference type="GeneID" id="40475243"/>
<protein>
    <submittedName>
        <fullName evidence="1">Uncharacterized protein</fullName>
    </submittedName>
</protein>
<proteinExistence type="predicted"/>
<gene>
    <name evidence="1" type="ORF">FH039_08625</name>
</gene>
<dbReference type="AlphaFoldDB" id="A0A4Y5SL92"/>
<evidence type="ECO:0000313" key="2">
    <source>
        <dbReference type="Proteomes" id="UP000306007"/>
    </source>
</evidence>
<dbReference type="EMBL" id="CP040846">
    <property type="protein sequence ID" value="QDA31648.1"/>
    <property type="molecule type" value="Genomic_DNA"/>
</dbReference>
<name>A0A4Y5SL92_9EURY</name>
<reference evidence="1 2" key="1">
    <citation type="submission" date="2019-06" db="EMBL/GenBank/DDBJ databases">
        <title>Thermococcus indicus sp. nov., a Fe(III)-reducing hyperthermophilic archaeon isolated from the Onnuri vent field of the Central Indian Ocean ridge.</title>
        <authorList>
            <person name="Lim J.K."/>
            <person name="Kim Y.J."/>
            <person name="Kwon K.K."/>
        </authorList>
    </citation>
    <scope>NUCLEOTIDE SEQUENCE [LARGE SCALE GENOMIC DNA]</scope>
    <source>
        <strain evidence="1 2">IOH1</strain>
    </source>
</reference>